<organism evidence="3 4">
    <name type="scientific">Oldenlandia corymbosa var. corymbosa</name>
    <dbReference type="NCBI Taxonomy" id="529605"/>
    <lineage>
        <taxon>Eukaryota</taxon>
        <taxon>Viridiplantae</taxon>
        <taxon>Streptophyta</taxon>
        <taxon>Embryophyta</taxon>
        <taxon>Tracheophyta</taxon>
        <taxon>Spermatophyta</taxon>
        <taxon>Magnoliopsida</taxon>
        <taxon>eudicotyledons</taxon>
        <taxon>Gunneridae</taxon>
        <taxon>Pentapetalae</taxon>
        <taxon>asterids</taxon>
        <taxon>lamiids</taxon>
        <taxon>Gentianales</taxon>
        <taxon>Rubiaceae</taxon>
        <taxon>Rubioideae</taxon>
        <taxon>Spermacoceae</taxon>
        <taxon>Hedyotis-Oldenlandia complex</taxon>
        <taxon>Oldenlandia</taxon>
    </lineage>
</organism>
<sequence>MDNVKRVVIIVAFLVWFTVADPENAKEPSKSPTQYWEKIKSTIYQLQIKFFPPDLDFRSIFAPSDKGINDDGQNSAGAAVKEAAEKSFQASKKTVEETAKSAAEAVGEAAHVTAEKVKEKIHDVGHHHDHRKSSEL</sequence>
<feature type="region of interest" description="Disordered" evidence="1">
    <location>
        <begin position="117"/>
        <end position="136"/>
    </location>
</feature>
<dbReference type="PANTHER" id="PTHR35463:SF10">
    <property type="entry name" value="TRANSMEMBRANE PROTEIN"/>
    <property type="match status" value="1"/>
</dbReference>
<gene>
    <name evidence="3" type="ORF">OLC1_LOCUS17147</name>
</gene>
<keyword evidence="2" id="KW-0732">Signal</keyword>
<evidence type="ECO:0000313" key="3">
    <source>
        <dbReference type="EMBL" id="CAI9109202.1"/>
    </source>
</evidence>
<dbReference type="Proteomes" id="UP001161247">
    <property type="component" value="Chromosome 6"/>
</dbReference>
<dbReference type="EMBL" id="OX459123">
    <property type="protein sequence ID" value="CAI9109202.1"/>
    <property type="molecule type" value="Genomic_DNA"/>
</dbReference>
<name>A0AAV1DPD3_OLDCO</name>
<dbReference type="AlphaFoldDB" id="A0AAV1DPD3"/>
<evidence type="ECO:0000256" key="2">
    <source>
        <dbReference type="SAM" id="SignalP"/>
    </source>
</evidence>
<evidence type="ECO:0000256" key="1">
    <source>
        <dbReference type="SAM" id="MobiDB-lite"/>
    </source>
</evidence>
<proteinExistence type="predicted"/>
<protein>
    <submittedName>
        <fullName evidence="3">OLC1v1008977C1</fullName>
    </submittedName>
</protein>
<feature type="signal peptide" evidence="2">
    <location>
        <begin position="1"/>
        <end position="20"/>
    </location>
</feature>
<feature type="chain" id="PRO_5043796556" evidence="2">
    <location>
        <begin position="21"/>
        <end position="136"/>
    </location>
</feature>
<keyword evidence="4" id="KW-1185">Reference proteome</keyword>
<dbReference type="PANTHER" id="PTHR35463">
    <property type="entry name" value="TRANSMEMBRANE PROTEIN"/>
    <property type="match status" value="1"/>
</dbReference>
<evidence type="ECO:0000313" key="4">
    <source>
        <dbReference type="Proteomes" id="UP001161247"/>
    </source>
</evidence>
<accession>A0AAV1DPD3</accession>
<reference evidence="3" key="1">
    <citation type="submission" date="2023-03" db="EMBL/GenBank/DDBJ databases">
        <authorList>
            <person name="Julca I."/>
        </authorList>
    </citation>
    <scope>NUCLEOTIDE SEQUENCE</scope>
</reference>